<dbReference type="SUPFAM" id="SSF159941">
    <property type="entry name" value="MM3350-like"/>
    <property type="match status" value="1"/>
</dbReference>
<evidence type="ECO:0000313" key="3">
    <source>
        <dbReference type="Proteomes" id="UP000261174"/>
    </source>
</evidence>
<dbReference type="Proteomes" id="UP000261174">
    <property type="component" value="Unassembled WGS sequence"/>
</dbReference>
<dbReference type="InterPro" id="IPR024047">
    <property type="entry name" value="MM3350-like_sf"/>
</dbReference>
<dbReference type="Pfam" id="PF07929">
    <property type="entry name" value="PRiA4_ORF3"/>
    <property type="match status" value="1"/>
</dbReference>
<dbReference type="EMBL" id="QTJV01000018">
    <property type="protein sequence ID" value="RFM30902.1"/>
    <property type="molecule type" value="Genomic_DNA"/>
</dbReference>
<name>A0A3E1NSL6_9BACT</name>
<dbReference type="AlphaFoldDB" id="A0A3E1NSL6"/>
<sequence length="211" mass="24537">MIRFCGKSDYKITIQEKRINWFKLIYKFHITLLESDPLVWRQIVVPADYTFYQLHMTIQAAFGWENNHLFQFSQTGLMDKICYGLPGDDIDPEITTIDARKTKVSRIFKKEGQTYCYVYDFGDEWNHKILLEGIEAKDMNGPYCLDGGGACPPEDVGGLSGYYEMVKILKTKNHPEKAEYIQWLGLVSGEKWDEKLCSIRETNKRLLLLAK</sequence>
<dbReference type="PANTHER" id="PTHR41878:SF1">
    <property type="entry name" value="TNPR PROTEIN"/>
    <property type="match status" value="1"/>
</dbReference>
<comment type="caution">
    <text evidence="2">The sequence shown here is derived from an EMBL/GenBank/DDBJ whole genome shotgun (WGS) entry which is preliminary data.</text>
</comment>
<keyword evidence="3" id="KW-1185">Reference proteome</keyword>
<reference evidence="2 3" key="1">
    <citation type="submission" date="2018-08" db="EMBL/GenBank/DDBJ databases">
        <title>Chitinophaga sp. K20C18050901, a novel bacterium isolated from forest soil.</title>
        <authorList>
            <person name="Wang C."/>
        </authorList>
    </citation>
    <scope>NUCLEOTIDE SEQUENCE [LARGE SCALE GENOMIC DNA]</scope>
    <source>
        <strain evidence="2 3">K20C18050901</strain>
    </source>
</reference>
<gene>
    <name evidence="2" type="ORF">DXN04_31720</name>
</gene>
<accession>A0A3E1NSL6</accession>
<dbReference type="OrthoDB" id="9801392at2"/>
<feature type="domain" description="Plasmid pRiA4b Orf3-like" evidence="1">
    <location>
        <begin position="25"/>
        <end position="198"/>
    </location>
</feature>
<evidence type="ECO:0000259" key="1">
    <source>
        <dbReference type="Pfam" id="PF07929"/>
    </source>
</evidence>
<dbReference type="PANTHER" id="PTHR41878">
    <property type="entry name" value="LEXA REPRESSOR-RELATED"/>
    <property type="match status" value="1"/>
</dbReference>
<evidence type="ECO:0000313" key="2">
    <source>
        <dbReference type="EMBL" id="RFM30902.1"/>
    </source>
</evidence>
<dbReference type="InterPro" id="IPR012912">
    <property type="entry name" value="Plasmid_pRiA4b_Orf3-like"/>
</dbReference>
<dbReference type="Gene3D" id="3.10.290.30">
    <property type="entry name" value="MM3350-like"/>
    <property type="match status" value="1"/>
</dbReference>
<proteinExistence type="predicted"/>
<protein>
    <submittedName>
        <fullName evidence="2">Plasmid pRiA4b ORF-3 family protein</fullName>
    </submittedName>
</protein>
<organism evidence="2 3">
    <name type="scientific">Chitinophaga silvisoli</name>
    <dbReference type="NCBI Taxonomy" id="2291814"/>
    <lineage>
        <taxon>Bacteria</taxon>
        <taxon>Pseudomonadati</taxon>
        <taxon>Bacteroidota</taxon>
        <taxon>Chitinophagia</taxon>
        <taxon>Chitinophagales</taxon>
        <taxon>Chitinophagaceae</taxon>
        <taxon>Chitinophaga</taxon>
    </lineage>
</organism>